<evidence type="ECO:0000313" key="2">
    <source>
        <dbReference type="Proteomes" id="UP000284407"/>
    </source>
</evidence>
<proteinExistence type="predicted"/>
<organism evidence="1 2">
    <name type="scientific">Sulfitobacter guttiformis</name>
    <dbReference type="NCBI Taxonomy" id="74349"/>
    <lineage>
        <taxon>Bacteria</taxon>
        <taxon>Pseudomonadati</taxon>
        <taxon>Pseudomonadota</taxon>
        <taxon>Alphaproteobacteria</taxon>
        <taxon>Rhodobacterales</taxon>
        <taxon>Roseobacteraceae</taxon>
        <taxon>Sulfitobacter</taxon>
    </lineage>
</organism>
<keyword evidence="2" id="KW-1185">Reference proteome</keyword>
<protein>
    <submittedName>
        <fullName evidence="1">Uncharacterized protein</fullName>
    </submittedName>
</protein>
<dbReference type="EMBL" id="RAQK01000001">
    <property type="protein sequence ID" value="RKE95525.1"/>
    <property type="molecule type" value="Genomic_DNA"/>
</dbReference>
<sequence>MKREAFIKLCGETLYHVSAATNENQIAARGLMSAAALAAQADIEPADIALRKHRIIIDGTATLNHQLPLLKGRARTASFLEGHSLKTWAMQLDQRVFLGTATKLDALKGSFELPTTVFALDSGLVFDAFVDDLYLSPINSGNADRLPALRGDWIYVPARSSVQDFRTNRQKRGLVKNRDTVREISLTCAIPPEVLKSLRV</sequence>
<reference evidence="1 2" key="1">
    <citation type="submission" date="2018-09" db="EMBL/GenBank/DDBJ databases">
        <title>Genomic Encyclopedia of Archaeal and Bacterial Type Strains, Phase II (KMG-II): from individual species to whole genera.</title>
        <authorList>
            <person name="Goeker M."/>
        </authorList>
    </citation>
    <scope>NUCLEOTIDE SEQUENCE [LARGE SCALE GENOMIC DNA]</scope>
    <source>
        <strain evidence="1 2">DSM 11458</strain>
    </source>
</reference>
<evidence type="ECO:0000313" key="1">
    <source>
        <dbReference type="EMBL" id="RKE95525.1"/>
    </source>
</evidence>
<dbReference type="OrthoDB" id="154268at2"/>
<comment type="caution">
    <text evidence="1">The sequence shown here is derived from an EMBL/GenBank/DDBJ whole genome shotgun (WGS) entry which is preliminary data.</text>
</comment>
<name>A0A420DMU2_9RHOB</name>
<dbReference type="Pfam" id="PF22531">
    <property type="entry name" value="DUF7002"/>
    <property type="match status" value="1"/>
</dbReference>
<dbReference type="InterPro" id="IPR054271">
    <property type="entry name" value="DUF7002"/>
</dbReference>
<dbReference type="AlphaFoldDB" id="A0A420DMU2"/>
<dbReference type="Proteomes" id="UP000284407">
    <property type="component" value="Unassembled WGS sequence"/>
</dbReference>
<dbReference type="STRING" id="1443111.Z949_2014"/>
<dbReference type="RefSeq" id="WP_025062487.1">
    <property type="nucleotide sequence ID" value="NZ_RAQK01000001.1"/>
</dbReference>
<accession>A0A420DMU2</accession>
<gene>
    <name evidence="1" type="ORF">C8N30_0060</name>
</gene>